<dbReference type="CDD" id="cd06261">
    <property type="entry name" value="TM_PBP2"/>
    <property type="match status" value="1"/>
</dbReference>
<keyword evidence="3" id="KW-1003">Cell membrane</keyword>
<evidence type="ECO:0000256" key="1">
    <source>
        <dbReference type="ARBA" id="ARBA00004651"/>
    </source>
</evidence>
<evidence type="ECO:0000256" key="2">
    <source>
        <dbReference type="ARBA" id="ARBA00022448"/>
    </source>
</evidence>
<dbReference type="Proteomes" id="UP000256304">
    <property type="component" value="Unassembled WGS sequence"/>
</dbReference>
<comment type="subcellular location">
    <subcellularLocation>
        <location evidence="1 7">Cell membrane</location>
        <topology evidence="1 7">Multi-pass membrane protein</topology>
    </subcellularLocation>
</comment>
<dbReference type="EMBL" id="QTTN01000059">
    <property type="protein sequence ID" value="REE56452.1"/>
    <property type="molecule type" value="Genomic_DNA"/>
</dbReference>
<feature type="transmembrane region" description="Helical" evidence="7">
    <location>
        <begin position="26"/>
        <end position="53"/>
    </location>
</feature>
<dbReference type="InterPro" id="IPR035906">
    <property type="entry name" value="MetI-like_sf"/>
</dbReference>
<dbReference type="PANTHER" id="PTHR30193:SF37">
    <property type="entry name" value="INNER MEMBRANE ABC TRANSPORTER PERMEASE PROTEIN YCJO"/>
    <property type="match status" value="1"/>
</dbReference>
<evidence type="ECO:0000256" key="6">
    <source>
        <dbReference type="ARBA" id="ARBA00023136"/>
    </source>
</evidence>
<feature type="domain" description="ABC transmembrane type-1" evidence="8">
    <location>
        <begin position="84"/>
        <end position="300"/>
    </location>
</feature>
<keyword evidence="2 7" id="KW-0813">Transport</keyword>
<keyword evidence="6 7" id="KW-0472">Membrane</keyword>
<dbReference type="Pfam" id="PF00528">
    <property type="entry name" value="BPD_transp_1"/>
    <property type="match status" value="1"/>
</dbReference>
<evidence type="ECO:0000313" key="9">
    <source>
        <dbReference type="EMBL" id="REE56452.1"/>
    </source>
</evidence>
<sequence>MRGRQVRAMETGLTGLWKRVKMYKEAYFMLAPFTLLFVTFTIVPILAALYFSFTSFNMLQKPEWVGAANYTRLFFTDDVFLIAVKNTLLFAFITGPIGYLLSFMFAWFINDLGPKLRSVLTLIFYAPSLAGNVFFIWLYLFSGDAYGFANSKLMSYGIIKEPILWLTDPKYNFTIVVLVIIWLSMGAGFLAFIAGLQTVDTSLNEAGVIDGIQNRWQELWYITIPQMVPQLLFGAVMTIATSFAVGYQSMALTGFPSTDYSTHTIVLHLLDYGAIRFEMGYASAIAVVLFAGMLFVWNVLQKSLRKISD</sequence>
<gene>
    <name evidence="9" type="ORF">A8990_15914</name>
</gene>
<feature type="transmembrane region" description="Helical" evidence="7">
    <location>
        <begin position="122"/>
        <end position="141"/>
    </location>
</feature>
<comment type="caution">
    <text evidence="9">The sequence shown here is derived from an EMBL/GenBank/DDBJ whole genome shotgun (WGS) entry which is preliminary data.</text>
</comment>
<comment type="similarity">
    <text evidence="7">Belongs to the binding-protein-dependent transport system permease family.</text>
</comment>
<dbReference type="SUPFAM" id="SSF161098">
    <property type="entry name" value="MetI-like"/>
    <property type="match status" value="1"/>
</dbReference>
<keyword evidence="4 7" id="KW-0812">Transmembrane</keyword>
<evidence type="ECO:0000256" key="4">
    <source>
        <dbReference type="ARBA" id="ARBA00022692"/>
    </source>
</evidence>
<dbReference type="PROSITE" id="PS50928">
    <property type="entry name" value="ABC_TM1"/>
    <property type="match status" value="1"/>
</dbReference>
<dbReference type="InterPro" id="IPR000515">
    <property type="entry name" value="MetI-like"/>
</dbReference>
<evidence type="ECO:0000256" key="3">
    <source>
        <dbReference type="ARBA" id="ARBA00022475"/>
    </source>
</evidence>
<dbReference type="PANTHER" id="PTHR30193">
    <property type="entry name" value="ABC TRANSPORTER PERMEASE PROTEIN"/>
    <property type="match status" value="1"/>
</dbReference>
<keyword evidence="5 7" id="KW-1133">Transmembrane helix</keyword>
<evidence type="ECO:0000256" key="7">
    <source>
        <dbReference type="RuleBase" id="RU363032"/>
    </source>
</evidence>
<dbReference type="GO" id="GO:0005886">
    <property type="term" value="C:plasma membrane"/>
    <property type="evidence" value="ECO:0007669"/>
    <property type="project" value="UniProtKB-SubCell"/>
</dbReference>
<feature type="transmembrane region" description="Helical" evidence="7">
    <location>
        <begin position="88"/>
        <end position="110"/>
    </location>
</feature>
<keyword evidence="10" id="KW-1185">Reference proteome</keyword>
<evidence type="ECO:0000259" key="8">
    <source>
        <dbReference type="PROSITE" id="PS50928"/>
    </source>
</evidence>
<dbReference type="Gene3D" id="1.10.3720.10">
    <property type="entry name" value="MetI-like"/>
    <property type="match status" value="1"/>
</dbReference>
<feature type="transmembrane region" description="Helical" evidence="7">
    <location>
        <begin position="231"/>
        <end position="250"/>
    </location>
</feature>
<evidence type="ECO:0000256" key="5">
    <source>
        <dbReference type="ARBA" id="ARBA00022989"/>
    </source>
</evidence>
<dbReference type="GO" id="GO:0055085">
    <property type="term" value="P:transmembrane transport"/>
    <property type="evidence" value="ECO:0007669"/>
    <property type="project" value="InterPro"/>
</dbReference>
<evidence type="ECO:0000313" key="10">
    <source>
        <dbReference type="Proteomes" id="UP000256304"/>
    </source>
</evidence>
<dbReference type="InterPro" id="IPR051393">
    <property type="entry name" value="ABC_transporter_permease"/>
</dbReference>
<keyword evidence="9" id="KW-0762">Sugar transport</keyword>
<accession>A0A3D9Q1I0</accession>
<proteinExistence type="inferred from homology"/>
<name>A0A3D9Q1I0_9BACL</name>
<feature type="transmembrane region" description="Helical" evidence="7">
    <location>
        <begin position="171"/>
        <end position="194"/>
    </location>
</feature>
<dbReference type="OrthoDB" id="9783627at2"/>
<protein>
    <submittedName>
        <fullName evidence="9">Multiple sugar transport system permease protein</fullName>
    </submittedName>
</protein>
<organism evidence="9 10">
    <name type="scientific">Paenibacillus taihuensis</name>
    <dbReference type="NCBI Taxonomy" id="1156355"/>
    <lineage>
        <taxon>Bacteria</taxon>
        <taxon>Bacillati</taxon>
        <taxon>Bacillota</taxon>
        <taxon>Bacilli</taxon>
        <taxon>Bacillales</taxon>
        <taxon>Paenibacillaceae</taxon>
        <taxon>Paenibacillus</taxon>
    </lineage>
</organism>
<dbReference type="AlphaFoldDB" id="A0A3D9Q1I0"/>
<reference evidence="9 10" key="1">
    <citation type="submission" date="2018-08" db="EMBL/GenBank/DDBJ databases">
        <title>Genomic Encyclopedia of Type Strains, Phase III (KMG-III): the genomes of soil and plant-associated and newly described type strains.</title>
        <authorList>
            <person name="Whitman W."/>
        </authorList>
    </citation>
    <scope>NUCLEOTIDE SEQUENCE [LARGE SCALE GENOMIC DNA]</scope>
    <source>
        <strain evidence="9 10">CGMCC 1.10966</strain>
    </source>
</reference>
<feature type="transmembrane region" description="Helical" evidence="7">
    <location>
        <begin position="279"/>
        <end position="300"/>
    </location>
</feature>